<dbReference type="SMART" id="SM00256">
    <property type="entry name" value="FBOX"/>
    <property type="match status" value="1"/>
</dbReference>
<evidence type="ECO:0000313" key="3">
    <source>
        <dbReference type="EMBL" id="KAJ3564193.1"/>
    </source>
</evidence>
<evidence type="ECO:0000259" key="2">
    <source>
        <dbReference type="PROSITE" id="PS50181"/>
    </source>
</evidence>
<reference evidence="3" key="1">
    <citation type="submission" date="2022-07" db="EMBL/GenBank/DDBJ databases">
        <title>Genome Sequence of Leucocoprinus birnbaumii.</title>
        <authorList>
            <person name="Buettner E."/>
        </authorList>
    </citation>
    <scope>NUCLEOTIDE SEQUENCE</scope>
    <source>
        <strain evidence="3">VT141</strain>
    </source>
</reference>
<keyword evidence="4" id="KW-1185">Reference proteome</keyword>
<dbReference type="PROSITE" id="PS50181">
    <property type="entry name" value="FBOX"/>
    <property type="match status" value="1"/>
</dbReference>
<feature type="region of interest" description="Disordered" evidence="1">
    <location>
        <begin position="304"/>
        <end position="324"/>
    </location>
</feature>
<dbReference type="AlphaFoldDB" id="A0AAD5YTV1"/>
<gene>
    <name evidence="3" type="ORF">NP233_g8457</name>
</gene>
<dbReference type="Pfam" id="PF00646">
    <property type="entry name" value="F-box"/>
    <property type="match status" value="1"/>
</dbReference>
<dbReference type="Gene3D" id="1.20.1280.50">
    <property type="match status" value="1"/>
</dbReference>
<feature type="region of interest" description="Disordered" evidence="1">
    <location>
        <begin position="353"/>
        <end position="404"/>
    </location>
</feature>
<feature type="compositionally biased region" description="Polar residues" evidence="1">
    <location>
        <begin position="313"/>
        <end position="323"/>
    </location>
</feature>
<dbReference type="SUPFAM" id="SSF81383">
    <property type="entry name" value="F-box domain"/>
    <property type="match status" value="1"/>
</dbReference>
<comment type="caution">
    <text evidence="3">The sequence shown here is derived from an EMBL/GenBank/DDBJ whole genome shotgun (WGS) entry which is preliminary data.</text>
</comment>
<name>A0AAD5YTV1_9AGAR</name>
<dbReference type="EMBL" id="JANIEX010000684">
    <property type="protein sequence ID" value="KAJ3564193.1"/>
    <property type="molecule type" value="Genomic_DNA"/>
</dbReference>
<organism evidence="3 4">
    <name type="scientific">Leucocoprinus birnbaumii</name>
    <dbReference type="NCBI Taxonomy" id="56174"/>
    <lineage>
        <taxon>Eukaryota</taxon>
        <taxon>Fungi</taxon>
        <taxon>Dikarya</taxon>
        <taxon>Basidiomycota</taxon>
        <taxon>Agaricomycotina</taxon>
        <taxon>Agaricomycetes</taxon>
        <taxon>Agaricomycetidae</taxon>
        <taxon>Agaricales</taxon>
        <taxon>Agaricineae</taxon>
        <taxon>Agaricaceae</taxon>
        <taxon>Leucocoprinus</taxon>
    </lineage>
</organism>
<dbReference type="InterPro" id="IPR001810">
    <property type="entry name" value="F-box_dom"/>
</dbReference>
<sequence>MLLNLPPELLISILKHLSLADISACIRTSKLLKELIEQHESTVYRQAAAHPSLRLIPHDQVLFSEIIPLGLLSSRYLGGAKDWKALCRRAREVHSCWLGKGPSHIKDYYNGYVHYPNVHRIKVDERRGFIITTHGQQLPLSQGRVVVSDIDEGRPIWGLDSSASIREYLDPEGFEVVPESMPDEVQLNAIHVMAPGARLKFVPHALLRPPDNVPTRAFRFVYPTLLVAATNCLLLWDVRTGRLVERMDDIVTQMPHPEMMTNQTQTYASVAAHSSGRLGRICYVEVNDKYALVCGDRTFKVFHRGSSQEDTRSPSSNGETRSANCVMAITRSQLQKRGRWNFSLGYVQSEDLPPNFEPSAFRNPPREMYNGQESESDASTEEDDDMDDWFDEEDDDSMDDEPGNNLQIIHVGLDLIERRRQRIARSNDYPHPRIDFWRKSGKVVVTHQVTQLKTPPSTYLSGGTLEYNIAGE</sequence>
<evidence type="ECO:0000256" key="1">
    <source>
        <dbReference type="SAM" id="MobiDB-lite"/>
    </source>
</evidence>
<dbReference type="Proteomes" id="UP001213000">
    <property type="component" value="Unassembled WGS sequence"/>
</dbReference>
<dbReference type="CDD" id="cd09917">
    <property type="entry name" value="F-box_SF"/>
    <property type="match status" value="1"/>
</dbReference>
<protein>
    <recommendedName>
        <fullName evidence="2">F-box domain-containing protein</fullName>
    </recommendedName>
</protein>
<evidence type="ECO:0000313" key="4">
    <source>
        <dbReference type="Proteomes" id="UP001213000"/>
    </source>
</evidence>
<feature type="domain" description="F-box" evidence="2">
    <location>
        <begin position="1"/>
        <end position="47"/>
    </location>
</feature>
<dbReference type="InterPro" id="IPR036047">
    <property type="entry name" value="F-box-like_dom_sf"/>
</dbReference>
<feature type="compositionally biased region" description="Acidic residues" evidence="1">
    <location>
        <begin position="374"/>
        <end position="402"/>
    </location>
</feature>
<proteinExistence type="predicted"/>
<accession>A0AAD5YTV1</accession>